<dbReference type="FunFam" id="3.20.20.100:FF:000015">
    <property type="entry name" value="Oxidoreductase, aldo/keto reductase family"/>
    <property type="match status" value="1"/>
</dbReference>
<dbReference type="PROSITE" id="PS00798">
    <property type="entry name" value="ALDOKETO_REDUCTASE_1"/>
    <property type="match status" value="1"/>
</dbReference>
<keyword evidence="9" id="KW-0521">NADP</keyword>
<evidence type="ECO:0000256" key="13">
    <source>
        <dbReference type="ARBA" id="ARBA00050342"/>
    </source>
</evidence>
<reference evidence="21" key="1">
    <citation type="journal article" date="2012" name="Proc. Natl. Acad. Sci. U.S.A.">
        <title>Antigenic diversity is generated by distinct evolutionary mechanisms in African trypanosome species.</title>
        <authorList>
            <person name="Jackson A.P."/>
            <person name="Berry A."/>
            <person name="Aslett M."/>
            <person name="Allison H.C."/>
            <person name="Burton P."/>
            <person name="Vavrova-Anderson J."/>
            <person name="Brown R."/>
            <person name="Browne H."/>
            <person name="Corton N."/>
            <person name="Hauser H."/>
            <person name="Gamble J."/>
            <person name="Gilderthorp R."/>
            <person name="Marcello L."/>
            <person name="McQuillan J."/>
            <person name="Otto T.D."/>
            <person name="Quail M.A."/>
            <person name="Sanders M.J."/>
            <person name="van Tonder A."/>
            <person name="Ginger M.L."/>
            <person name="Field M.C."/>
            <person name="Barry J.D."/>
            <person name="Hertz-Fowler C."/>
            <person name="Berriman M."/>
        </authorList>
    </citation>
    <scope>NUCLEOTIDE SEQUENCE</scope>
    <source>
        <strain evidence="21">IL3000</strain>
    </source>
</reference>
<name>G0V0A5_TRYCI</name>
<evidence type="ECO:0000256" key="12">
    <source>
        <dbReference type="ARBA" id="ARBA00023160"/>
    </source>
</evidence>
<feature type="binding site" evidence="18">
    <location>
        <position position="110"/>
    </location>
    <ligand>
        <name>substrate</name>
    </ligand>
</feature>
<dbReference type="PRINTS" id="PR00069">
    <property type="entry name" value="ALDKETRDTASE"/>
</dbReference>
<sequence length="276" mass="31048">MALTQSITLANGVAMPVLGFGMWRLNNGAEAVNAVSIAIKAGYRHIDTAAIYENEESAGKAIAACGVPREELFITTKLWNCDQGYEKTLSAFDQSLKRLGLEYVDLYLIHWPGKDKYVDTWKAFEKLYSEKKVRAVGVSNFHVHHIEELLKHCKVVPMVNQIEMHPLLNQKKLRDYCKSKNIAVTAWSPLGQGHLIEDERLKAIGGRYGKTSAQVMLRWGIQSGVITIPKSSNEERIKANAEVFDFSLSDADMQSIDSMDANHRYGPNPDEFLRDF</sequence>
<evidence type="ECO:0000256" key="17">
    <source>
        <dbReference type="PIRSR" id="PIRSR000097-1"/>
    </source>
</evidence>
<organism evidence="21">
    <name type="scientific">Trypanosoma congolense (strain IL3000)</name>
    <dbReference type="NCBI Taxonomy" id="1068625"/>
    <lineage>
        <taxon>Eukaryota</taxon>
        <taxon>Discoba</taxon>
        <taxon>Euglenozoa</taxon>
        <taxon>Kinetoplastea</taxon>
        <taxon>Metakinetoplastina</taxon>
        <taxon>Trypanosomatida</taxon>
        <taxon>Trypanosomatidae</taxon>
        <taxon>Trypanosoma</taxon>
        <taxon>Nannomonas</taxon>
    </lineage>
</organism>
<dbReference type="InterPro" id="IPR018170">
    <property type="entry name" value="Aldo/ket_reductase_CS"/>
</dbReference>
<dbReference type="PROSITE" id="PS00063">
    <property type="entry name" value="ALDOKETO_REDUCTASE_3"/>
    <property type="match status" value="1"/>
</dbReference>
<dbReference type="VEuPathDB" id="TriTrypDB:TcIL3000.11.4810"/>
<accession>G0V0A5</accession>
<feature type="site" description="Lowers pKa of active site Tyr" evidence="19">
    <location>
        <position position="77"/>
    </location>
</feature>
<dbReference type="Pfam" id="PF00248">
    <property type="entry name" value="Aldo_ket_red"/>
    <property type="match status" value="1"/>
</dbReference>
<comment type="pathway">
    <text evidence="2">Lipid metabolism; prostaglandin biosynthesis.</text>
</comment>
<protein>
    <recommendedName>
        <fullName evidence="15">9,11-endoperoxide prostaglandin H2 reductase</fullName>
    </recommendedName>
    <alternativeName>
        <fullName evidence="16">Prostaglandin F2-alpha synthase</fullName>
    </alternativeName>
</protein>
<dbReference type="InterPro" id="IPR023210">
    <property type="entry name" value="NADP_OxRdtase_dom"/>
</dbReference>
<keyword evidence="7" id="KW-0643">Prostaglandin biosynthesis</keyword>
<comment type="subunit">
    <text evidence="4">Monomer.</text>
</comment>
<evidence type="ECO:0000256" key="18">
    <source>
        <dbReference type="PIRSR" id="PIRSR000097-2"/>
    </source>
</evidence>
<dbReference type="InterPro" id="IPR036812">
    <property type="entry name" value="NAD(P)_OxRdtase_dom_sf"/>
</dbReference>
<proteinExistence type="inferred from homology"/>
<dbReference type="Gene3D" id="3.20.20.100">
    <property type="entry name" value="NADP-dependent oxidoreductase domain"/>
    <property type="match status" value="1"/>
</dbReference>
<feature type="domain" description="NADP-dependent oxidoreductase" evidence="20">
    <location>
        <begin position="18"/>
        <end position="260"/>
    </location>
</feature>
<evidence type="ECO:0000256" key="1">
    <source>
        <dbReference type="ARBA" id="ARBA00004496"/>
    </source>
</evidence>
<dbReference type="EMBL" id="HE575324">
    <property type="protein sequence ID" value="CCC95075.1"/>
    <property type="molecule type" value="Genomic_DNA"/>
</dbReference>
<comment type="catalytic activity">
    <reaction evidence="13">
        <text>prostaglandin F2alpha + NADP(+) = prostaglandin H2 + NADPH + H(+)</text>
        <dbReference type="Rhea" id="RHEA:45312"/>
        <dbReference type="ChEBI" id="CHEBI:15378"/>
        <dbReference type="ChEBI" id="CHEBI:57404"/>
        <dbReference type="ChEBI" id="CHEBI:57405"/>
        <dbReference type="ChEBI" id="CHEBI:57783"/>
        <dbReference type="ChEBI" id="CHEBI:58349"/>
    </reaction>
</comment>
<dbReference type="SUPFAM" id="SSF51430">
    <property type="entry name" value="NAD(P)-linked oxidoreductase"/>
    <property type="match status" value="1"/>
</dbReference>
<evidence type="ECO:0000256" key="11">
    <source>
        <dbReference type="ARBA" id="ARBA00023098"/>
    </source>
</evidence>
<dbReference type="GO" id="GO:0016616">
    <property type="term" value="F:oxidoreductase activity, acting on the CH-OH group of donors, NAD or NADP as acceptor"/>
    <property type="evidence" value="ECO:0007669"/>
    <property type="project" value="UniProtKB-ARBA"/>
</dbReference>
<dbReference type="GO" id="GO:0006633">
    <property type="term" value="P:fatty acid biosynthetic process"/>
    <property type="evidence" value="ECO:0007669"/>
    <property type="project" value="UniProtKB-KW"/>
</dbReference>
<comment type="similarity">
    <text evidence="3">Belongs to the aldo/keto reductase family.</text>
</comment>
<evidence type="ECO:0000256" key="19">
    <source>
        <dbReference type="PIRSR" id="PIRSR000097-3"/>
    </source>
</evidence>
<evidence type="ECO:0000256" key="16">
    <source>
        <dbReference type="ARBA" id="ARBA00079905"/>
    </source>
</evidence>
<dbReference type="PROSITE" id="PS00062">
    <property type="entry name" value="ALDOKETO_REDUCTASE_2"/>
    <property type="match status" value="1"/>
</dbReference>
<keyword evidence="8" id="KW-0276">Fatty acid metabolism</keyword>
<keyword evidence="11" id="KW-0443">Lipid metabolism</keyword>
<dbReference type="PANTHER" id="PTHR43827">
    <property type="entry name" value="2,5-DIKETO-D-GLUCONIC ACID REDUCTASE"/>
    <property type="match status" value="1"/>
</dbReference>
<evidence type="ECO:0000256" key="3">
    <source>
        <dbReference type="ARBA" id="ARBA00007905"/>
    </source>
</evidence>
<evidence type="ECO:0000256" key="9">
    <source>
        <dbReference type="ARBA" id="ARBA00022857"/>
    </source>
</evidence>
<evidence type="ECO:0000256" key="14">
    <source>
        <dbReference type="ARBA" id="ARBA00056155"/>
    </source>
</evidence>
<dbReference type="PANTHER" id="PTHR43827:SF3">
    <property type="entry name" value="NADP-DEPENDENT OXIDOREDUCTASE DOMAIN-CONTAINING PROTEIN"/>
    <property type="match status" value="1"/>
</dbReference>
<evidence type="ECO:0000256" key="4">
    <source>
        <dbReference type="ARBA" id="ARBA00011245"/>
    </source>
</evidence>
<keyword evidence="12" id="KW-0275">Fatty acid biosynthesis</keyword>
<evidence type="ECO:0000256" key="6">
    <source>
        <dbReference type="ARBA" id="ARBA00022516"/>
    </source>
</evidence>
<comment type="function">
    <text evidence="14">Catalyzes the NADP-dependent formation of prostaglandin F2-alpha from prostaglandin H2. Also has aldo/ketoreductase activity towards the synthetic substrates 9,10-phenanthrenequinone and p-nitrobenzaldehyde.</text>
</comment>
<feature type="active site" description="Proton donor" evidence="17">
    <location>
        <position position="52"/>
    </location>
</feature>
<comment type="subcellular location">
    <subcellularLocation>
        <location evidence="1">Cytoplasm</location>
    </subcellularLocation>
</comment>
<evidence type="ECO:0000256" key="8">
    <source>
        <dbReference type="ARBA" id="ARBA00022832"/>
    </source>
</evidence>
<dbReference type="AlphaFoldDB" id="G0V0A5"/>
<evidence type="ECO:0000256" key="7">
    <source>
        <dbReference type="ARBA" id="ARBA00022585"/>
    </source>
</evidence>
<evidence type="ECO:0000313" key="21">
    <source>
        <dbReference type="EMBL" id="CCC95075.1"/>
    </source>
</evidence>
<keyword evidence="5" id="KW-0644">Prostaglandin metabolism</keyword>
<dbReference type="GO" id="GO:0005737">
    <property type="term" value="C:cytoplasm"/>
    <property type="evidence" value="ECO:0007669"/>
    <property type="project" value="UniProtKB-SubCell"/>
</dbReference>
<dbReference type="PIRSF" id="PIRSF000097">
    <property type="entry name" value="AKR"/>
    <property type="match status" value="1"/>
</dbReference>
<evidence type="ECO:0000259" key="20">
    <source>
        <dbReference type="Pfam" id="PF00248"/>
    </source>
</evidence>
<gene>
    <name evidence="21" type="ORF">TCIL3000_11_4810</name>
</gene>
<evidence type="ECO:0000256" key="10">
    <source>
        <dbReference type="ARBA" id="ARBA00023002"/>
    </source>
</evidence>
<evidence type="ECO:0000256" key="15">
    <source>
        <dbReference type="ARBA" id="ARBA00067802"/>
    </source>
</evidence>
<evidence type="ECO:0000256" key="5">
    <source>
        <dbReference type="ARBA" id="ARBA00022501"/>
    </source>
</evidence>
<evidence type="ECO:0000256" key="2">
    <source>
        <dbReference type="ARBA" id="ARBA00004702"/>
    </source>
</evidence>
<keyword evidence="10" id="KW-0560">Oxidoreductase</keyword>
<dbReference type="InterPro" id="IPR020471">
    <property type="entry name" value="AKR"/>
</dbReference>
<keyword evidence="6" id="KW-0444">Lipid biosynthesis</keyword>